<gene>
    <name evidence="2" type="ORF">ABC974_12225</name>
</gene>
<dbReference type="InterPro" id="IPR014710">
    <property type="entry name" value="RmlC-like_jellyroll"/>
</dbReference>
<evidence type="ECO:0000313" key="2">
    <source>
        <dbReference type="EMBL" id="MEN2790396.1"/>
    </source>
</evidence>
<reference evidence="2 3" key="1">
    <citation type="submission" date="2024-05" db="EMBL/GenBank/DDBJ databases">
        <authorList>
            <person name="Liu Q."/>
            <person name="Xin Y.-H."/>
        </authorList>
    </citation>
    <scope>NUCLEOTIDE SEQUENCE [LARGE SCALE GENOMIC DNA]</scope>
    <source>
        <strain evidence="2 3">CGMCC 1.10181</strain>
    </source>
</reference>
<evidence type="ECO:0000313" key="3">
    <source>
        <dbReference type="Proteomes" id="UP001419910"/>
    </source>
</evidence>
<evidence type="ECO:0000256" key="1">
    <source>
        <dbReference type="SAM" id="MobiDB-lite"/>
    </source>
</evidence>
<sequence length="50" mass="5285">MIEGSRIEGGTTRSLHPGDVFPVPAGTPHWFGITGERLVLLGTKIAQAGR</sequence>
<name>A0ABU9Y3M3_9SPHN</name>
<proteinExistence type="predicted"/>
<feature type="region of interest" description="Disordered" evidence="1">
    <location>
        <begin position="1"/>
        <end position="20"/>
    </location>
</feature>
<dbReference type="Gene3D" id="2.60.120.10">
    <property type="entry name" value="Jelly Rolls"/>
    <property type="match status" value="1"/>
</dbReference>
<dbReference type="RefSeq" id="WP_343889396.1">
    <property type="nucleotide sequence ID" value="NZ_BAAAEH010000021.1"/>
</dbReference>
<keyword evidence="3" id="KW-1185">Reference proteome</keyword>
<dbReference type="EMBL" id="JBDIME010000009">
    <property type="protein sequence ID" value="MEN2790396.1"/>
    <property type="molecule type" value="Genomic_DNA"/>
</dbReference>
<protein>
    <recommendedName>
        <fullName evidence="4">Cupin domain-containing protein</fullName>
    </recommendedName>
</protein>
<evidence type="ECO:0008006" key="4">
    <source>
        <dbReference type="Google" id="ProtNLM"/>
    </source>
</evidence>
<comment type="caution">
    <text evidence="2">The sequence shown here is derived from an EMBL/GenBank/DDBJ whole genome shotgun (WGS) entry which is preliminary data.</text>
</comment>
<dbReference type="SUPFAM" id="SSF51182">
    <property type="entry name" value="RmlC-like cupins"/>
    <property type="match status" value="1"/>
</dbReference>
<accession>A0ABU9Y3M3</accession>
<organism evidence="2 3">
    <name type="scientific">Sphingomonas oligophenolica</name>
    <dbReference type="NCBI Taxonomy" id="301154"/>
    <lineage>
        <taxon>Bacteria</taxon>
        <taxon>Pseudomonadati</taxon>
        <taxon>Pseudomonadota</taxon>
        <taxon>Alphaproteobacteria</taxon>
        <taxon>Sphingomonadales</taxon>
        <taxon>Sphingomonadaceae</taxon>
        <taxon>Sphingomonas</taxon>
    </lineage>
</organism>
<dbReference type="InterPro" id="IPR011051">
    <property type="entry name" value="RmlC_Cupin_sf"/>
</dbReference>
<dbReference type="Proteomes" id="UP001419910">
    <property type="component" value="Unassembled WGS sequence"/>
</dbReference>